<organism evidence="2 3">
    <name type="scientific">Rangifer tarandus platyrhynchus</name>
    <name type="common">Svalbard reindeer</name>
    <dbReference type="NCBI Taxonomy" id="3082113"/>
    <lineage>
        <taxon>Eukaryota</taxon>
        <taxon>Metazoa</taxon>
        <taxon>Chordata</taxon>
        <taxon>Craniata</taxon>
        <taxon>Vertebrata</taxon>
        <taxon>Euteleostomi</taxon>
        <taxon>Mammalia</taxon>
        <taxon>Eutheria</taxon>
        <taxon>Laurasiatheria</taxon>
        <taxon>Artiodactyla</taxon>
        <taxon>Ruminantia</taxon>
        <taxon>Pecora</taxon>
        <taxon>Cervidae</taxon>
        <taxon>Odocoileinae</taxon>
        <taxon>Rangifer</taxon>
    </lineage>
</organism>
<keyword evidence="3" id="KW-1185">Reference proteome</keyword>
<feature type="region of interest" description="Disordered" evidence="1">
    <location>
        <begin position="1"/>
        <end position="20"/>
    </location>
</feature>
<feature type="compositionally biased region" description="Polar residues" evidence="1">
    <location>
        <begin position="1"/>
        <end position="11"/>
    </location>
</feature>
<dbReference type="EMBL" id="OX459963">
    <property type="protein sequence ID" value="CAI9167561.1"/>
    <property type="molecule type" value="Genomic_DNA"/>
</dbReference>
<protein>
    <submittedName>
        <fullName evidence="2">Uncharacterized protein</fullName>
    </submittedName>
</protein>
<name>A0ABN8Z337_RANTA</name>
<dbReference type="Proteomes" id="UP001176941">
    <property type="component" value="Chromosome 27"/>
</dbReference>
<evidence type="ECO:0000313" key="3">
    <source>
        <dbReference type="Proteomes" id="UP001176941"/>
    </source>
</evidence>
<reference evidence="2" key="1">
    <citation type="submission" date="2023-04" db="EMBL/GenBank/DDBJ databases">
        <authorList>
            <consortium name="ELIXIR-Norway"/>
        </authorList>
    </citation>
    <scope>NUCLEOTIDE SEQUENCE [LARGE SCALE GENOMIC DNA]</scope>
</reference>
<sequence length="81" mass="8753">MQSEKNMSWENSAGPRPRTALCFSRRLHAGELRPPRTRGLPGSRVRAYVGPGDAPGPRPAPHASVPRKRPGASYLNLPAQG</sequence>
<gene>
    <name evidence="2" type="ORF">MRATA1EN1_LOCUS16523</name>
</gene>
<proteinExistence type="predicted"/>
<feature type="region of interest" description="Disordered" evidence="1">
    <location>
        <begin position="26"/>
        <end position="81"/>
    </location>
</feature>
<evidence type="ECO:0000256" key="1">
    <source>
        <dbReference type="SAM" id="MobiDB-lite"/>
    </source>
</evidence>
<accession>A0ABN8Z337</accession>
<evidence type="ECO:0000313" key="2">
    <source>
        <dbReference type="EMBL" id="CAI9167561.1"/>
    </source>
</evidence>